<evidence type="ECO:0000313" key="3">
    <source>
        <dbReference type="EMBL" id="GAA1106628.1"/>
    </source>
</evidence>
<dbReference type="RefSeq" id="WP_344626457.1">
    <property type="nucleotide sequence ID" value="NZ_BAAALD010000068.1"/>
</dbReference>
<sequence>MVDAAEDGPARPPGTPIGRRGFLKSAGLAAVPALLPTSEAAAAPPLPPPDLPTAAYPPAAYPSDVPAPGADGDAVARLLSAPGPRDVRWIRRALQIAVALELATIPPYLCAWWSVKDRTSEPARLIQGIVGDEMFHMGLTCNLLTAVGGRPRIASSVLGYPGPLPGGVRPDLTVYLSGLTKAYVRDVLMAIEAPELPLVRESGPTIGTFYTALQDAFHEVRPALDTAGQLSVRIGPDVLRPAATLADVDEALEVIKEQGEGTSASPDVPAGHGAPAHYYAFGEIFHERRVVASADRWGYDGDPVPFPDTRPMGVVPAGGWPDPPAAAGQLLGRFDLLFSRVVHALEGAWAIGDPHALDGAVRSMRALEEPALALMEIPLPDGSGVYGPQFHVLTRRPDELS</sequence>
<keyword evidence="4" id="KW-1185">Reference proteome</keyword>
<dbReference type="Proteomes" id="UP001499987">
    <property type="component" value="Unassembled WGS sequence"/>
</dbReference>
<dbReference type="PANTHER" id="PTHR34400:SF4">
    <property type="entry name" value="MEMBRANE PROTEIN"/>
    <property type="match status" value="1"/>
</dbReference>
<feature type="compositionally biased region" description="Low complexity" evidence="1">
    <location>
        <begin position="52"/>
        <end position="67"/>
    </location>
</feature>
<dbReference type="PROSITE" id="PS51318">
    <property type="entry name" value="TAT"/>
    <property type="match status" value="1"/>
</dbReference>
<comment type="caution">
    <text evidence="3">The sequence shown here is derived from an EMBL/GenBank/DDBJ whole genome shotgun (WGS) entry which is preliminary data.</text>
</comment>
<evidence type="ECO:0000313" key="4">
    <source>
        <dbReference type="Proteomes" id="UP001499987"/>
    </source>
</evidence>
<dbReference type="Pfam" id="PF12902">
    <property type="entry name" value="Ferritin-like"/>
    <property type="match status" value="1"/>
</dbReference>
<name>A0ABP4EI69_9ACTN</name>
<gene>
    <name evidence="3" type="ORF">GCM10009663_55800</name>
</gene>
<accession>A0ABP4EI69</accession>
<evidence type="ECO:0000259" key="2">
    <source>
        <dbReference type="Pfam" id="PF12902"/>
    </source>
</evidence>
<evidence type="ECO:0000256" key="1">
    <source>
        <dbReference type="SAM" id="MobiDB-lite"/>
    </source>
</evidence>
<proteinExistence type="predicted"/>
<protein>
    <submittedName>
        <fullName evidence="3">Ferritin-like protein</fullName>
    </submittedName>
</protein>
<feature type="domain" description="Iminophenyl-pyruvate dimer synthase" evidence="2">
    <location>
        <begin position="94"/>
        <end position="286"/>
    </location>
</feature>
<dbReference type="InterPro" id="IPR006311">
    <property type="entry name" value="TAT_signal"/>
</dbReference>
<feature type="region of interest" description="Disordered" evidence="1">
    <location>
        <begin position="41"/>
        <end position="67"/>
    </location>
</feature>
<reference evidence="4" key="1">
    <citation type="journal article" date="2019" name="Int. J. Syst. Evol. Microbiol.">
        <title>The Global Catalogue of Microorganisms (GCM) 10K type strain sequencing project: providing services to taxonomists for standard genome sequencing and annotation.</title>
        <authorList>
            <consortium name="The Broad Institute Genomics Platform"/>
            <consortium name="The Broad Institute Genome Sequencing Center for Infectious Disease"/>
            <person name="Wu L."/>
            <person name="Ma J."/>
        </authorList>
    </citation>
    <scope>NUCLEOTIDE SEQUENCE [LARGE SCALE GENOMIC DNA]</scope>
    <source>
        <strain evidence="4">JCM 13002</strain>
    </source>
</reference>
<dbReference type="Gene3D" id="1.20.1260.10">
    <property type="match status" value="1"/>
</dbReference>
<dbReference type="EMBL" id="BAAALD010000068">
    <property type="protein sequence ID" value="GAA1106628.1"/>
    <property type="molecule type" value="Genomic_DNA"/>
</dbReference>
<dbReference type="PANTHER" id="PTHR34400">
    <property type="match status" value="1"/>
</dbReference>
<dbReference type="InterPro" id="IPR026820">
    <property type="entry name" value="VioB/RebD_dom"/>
</dbReference>
<organism evidence="3 4">
    <name type="scientific">Kitasatospora arboriphila</name>
    <dbReference type="NCBI Taxonomy" id="258052"/>
    <lineage>
        <taxon>Bacteria</taxon>
        <taxon>Bacillati</taxon>
        <taxon>Actinomycetota</taxon>
        <taxon>Actinomycetes</taxon>
        <taxon>Kitasatosporales</taxon>
        <taxon>Streptomycetaceae</taxon>
        <taxon>Kitasatospora</taxon>
    </lineage>
</organism>
<dbReference type="InterPro" id="IPR012347">
    <property type="entry name" value="Ferritin-like"/>
</dbReference>